<dbReference type="Pfam" id="PF04405">
    <property type="entry name" value="ScdA_N"/>
    <property type="match status" value="1"/>
</dbReference>
<keyword evidence="3" id="KW-0479">Metal-binding</keyword>
<keyword evidence="4" id="KW-0408">Iron</keyword>
<dbReference type="Gene3D" id="1.20.120.520">
    <property type="entry name" value="nmb1532 protein domain like"/>
    <property type="match status" value="2"/>
</dbReference>
<feature type="domain" description="Hemerythrin-like" evidence="5">
    <location>
        <begin position="248"/>
        <end position="390"/>
    </location>
</feature>
<dbReference type="Proteomes" id="UP000005387">
    <property type="component" value="Unassembled WGS sequence"/>
</dbReference>
<protein>
    <submittedName>
        <fullName evidence="6">Iron-sulfur cluster repair di-iron protein</fullName>
    </submittedName>
</protein>
<comment type="subcellular location">
    <subcellularLocation>
        <location evidence="1">Cytoplasm</location>
    </subcellularLocation>
</comment>
<dbReference type="InterPro" id="IPR012312">
    <property type="entry name" value="Hemerythrin-like"/>
</dbReference>
<dbReference type="eggNOG" id="COG2846">
    <property type="taxonomic scope" value="Bacteria"/>
</dbReference>
<dbReference type="EMBL" id="AEDD01000002">
    <property type="protein sequence ID" value="EFM12200.1"/>
    <property type="molecule type" value="Genomic_DNA"/>
</dbReference>
<evidence type="ECO:0000256" key="2">
    <source>
        <dbReference type="ARBA" id="ARBA00022490"/>
    </source>
</evidence>
<dbReference type="GO" id="GO:0005737">
    <property type="term" value="C:cytoplasm"/>
    <property type="evidence" value="ECO:0007669"/>
    <property type="project" value="UniProtKB-SubCell"/>
</dbReference>
<dbReference type="PANTHER" id="PTHR36438:SF1">
    <property type="entry name" value="IRON-SULFUR CLUSTER REPAIR PROTEIN YTFE"/>
    <property type="match status" value="1"/>
</dbReference>
<evidence type="ECO:0000313" key="7">
    <source>
        <dbReference type="Proteomes" id="UP000005387"/>
    </source>
</evidence>
<dbReference type="CDD" id="cd12108">
    <property type="entry name" value="Hr-like"/>
    <property type="match status" value="1"/>
</dbReference>
<keyword evidence="7" id="KW-1185">Reference proteome</keyword>
<dbReference type="OrthoDB" id="9797132at2"/>
<name>E0I5F8_9BACL</name>
<gene>
    <name evidence="6" type="ORF">PaecuDRAFT_0880</name>
</gene>
<dbReference type="Pfam" id="PF01814">
    <property type="entry name" value="Hemerythrin"/>
    <property type="match status" value="2"/>
</dbReference>
<dbReference type="NCBIfam" id="TIGR03652">
    <property type="entry name" value="FeS_repair_RIC"/>
    <property type="match status" value="1"/>
</dbReference>
<evidence type="ECO:0000259" key="5">
    <source>
        <dbReference type="Pfam" id="PF01814"/>
    </source>
</evidence>
<proteinExistence type="predicted"/>
<dbReference type="RefSeq" id="WP_006036895.1">
    <property type="nucleotide sequence ID" value="NZ_AEDD01000002.1"/>
</dbReference>
<evidence type="ECO:0000313" key="6">
    <source>
        <dbReference type="EMBL" id="EFM12200.1"/>
    </source>
</evidence>
<evidence type="ECO:0000256" key="4">
    <source>
        <dbReference type="ARBA" id="ARBA00023004"/>
    </source>
</evidence>
<accession>E0I5F8</accession>
<feature type="domain" description="Hemerythrin-like" evidence="5">
    <location>
        <begin position="84"/>
        <end position="234"/>
    </location>
</feature>
<dbReference type="STRING" id="717606.PaecuDRAFT_0880"/>
<keyword evidence="2" id="KW-0963">Cytoplasm</keyword>
<reference evidence="6 7" key="1">
    <citation type="submission" date="2010-07" db="EMBL/GenBank/DDBJ databases">
        <title>The draft genome of Paenibacillus curdlanolyticus YK9.</title>
        <authorList>
            <consortium name="US DOE Joint Genome Institute (JGI-PGF)"/>
            <person name="Lucas S."/>
            <person name="Copeland A."/>
            <person name="Lapidus A."/>
            <person name="Cheng J.-F."/>
            <person name="Bruce D."/>
            <person name="Goodwin L."/>
            <person name="Pitluck S."/>
            <person name="Land M.L."/>
            <person name="Hauser L."/>
            <person name="Chang Y.-J."/>
            <person name="Jeffries C."/>
            <person name="Anderson I.J."/>
            <person name="Johnson E."/>
            <person name="Loganathan U."/>
            <person name="Mulhopadhyay B."/>
            <person name="Kyrpides N."/>
            <person name="Woyke T.J."/>
        </authorList>
    </citation>
    <scope>NUCLEOTIDE SEQUENCE [LARGE SCALE GENOMIC DNA]</scope>
    <source>
        <strain evidence="6 7">YK9</strain>
    </source>
</reference>
<dbReference type="GO" id="GO:0046872">
    <property type="term" value="F:metal ion binding"/>
    <property type="evidence" value="ECO:0007669"/>
    <property type="project" value="UniProtKB-KW"/>
</dbReference>
<dbReference type="InterPro" id="IPR019903">
    <property type="entry name" value="RIC_family"/>
</dbReference>
<evidence type="ECO:0000256" key="1">
    <source>
        <dbReference type="ARBA" id="ARBA00004496"/>
    </source>
</evidence>
<dbReference type="AlphaFoldDB" id="E0I5F8"/>
<dbReference type="PANTHER" id="PTHR36438">
    <property type="entry name" value="IRON-SULFUR CLUSTER REPAIR PROTEIN YTFE"/>
    <property type="match status" value="1"/>
</dbReference>
<organism evidence="6 7">
    <name type="scientific">Paenibacillus curdlanolyticus YK9</name>
    <dbReference type="NCBI Taxonomy" id="717606"/>
    <lineage>
        <taxon>Bacteria</taxon>
        <taxon>Bacillati</taxon>
        <taxon>Bacillota</taxon>
        <taxon>Bacilli</taxon>
        <taxon>Bacillales</taxon>
        <taxon>Paenibacillaceae</taxon>
        <taxon>Paenibacillus</taxon>
    </lineage>
</organism>
<sequence>MEIRFDGSNKIGDIVTAFPGASNLFKAHRIDFCCGGNEPLGSVLQLKGIDEPSFLASLQESFASWQQRQHEARDWREAGLSEMIDHIVTKHHAYLQAELPLLSEFVTKVLRVHGHHEEEGDRLVKLHTLFHQMKTELEQHLIVEESVVFPLIQAYEAAPSAEQLAGTLQKVDELESDHSQVGDLLKEMRAVTSDYTLPDGACRTYTVTFQKLVELESDLFEHIHLENNVLFQRLAELSASEKETLSAPLRALMQEHIPLREQMEQFYAIAQQIGATDGIADWTASLFVLKEMVRAFVRELEPHSAKEEDILFPMVARFVGYETGPVAVMEFEHEQAKLHLQQYLEAVSALVLGTTVSATAAADIAADLIEAYHILTGHFMKEETVLFPMAQRLFTPIEMEELAAKFNALSIHSVS</sequence>
<evidence type="ECO:0000256" key="3">
    <source>
        <dbReference type="ARBA" id="ARBA00022723"/>
    </source>
</evidence>